<accession>A0A835RQ45</accession>
<dbReference type="Proteomes" id="UP000639772">
    <property type="component" value="Unassembled WGS sequence"/>
</dbReference>
<feature type="domain" description="AB hydrolase-1" evidence="1">
    <location>
        <begin position="10"/>
        <end position="224"/>
    </location>
</feature>
<dbReference type="PANTHER" id="PTHR10992">
    <property type="entry name" value="METHYLESTERASE FAMILY MEMBER"/>
    <property type="match status" value="1"/>
</dbReference>
<gene>
    <name evidence="2" type="ORF">HPP92_005647</name>
</gene>
<reference evidence="2 3" key="1">
    <citation type="journal article" date="2020" name="Nat. Food">
        <title>A phased Vanilla planifolia genome enables genetic improvement of flavour and production.</title>
        <authorList>
            <person name="Hasing T."/>
            <person name="Tang H."/>
            <person name="Brym M."/>
            <person name="Khazi F."/>
            <person name="Huang T."/>
            <person name="Chambers A.H."/>
        </authorList>
    </citation>
    <scope>NUCLEOTIDE SEQUENCE [LARGE SCALE GENOMIC DNA]</scope>
    <source>
        <tissue evidence="2">Leaf</tissue>
    </source>
</reference>
<comment type="caution">
    <text evidence="2">The sequence shown here is derived from an EMBL/GenBank/DDBJ whole genome shotgun (WGS) entry which is preliminary data.</text>
</comment>
<dbReference type="EMBL" id="JADCNM010000002">
    <property type="protein sequence ID" value="KAG0494653.1"/>
    <property type="molecule type" value="Genomic_DNA"/>
</dbReference>
<protein>
    <recommendedName>
        <fullName evidence="1">AB hydrolase-1 domain-containing protein</fullName>
    </recommendedName>
</protein>
<sequence length="237" mass="26326">MRIILCSWGGHGAWCWYKVVAELRSGGYSVSTIDLAACGADPRRIPEDVSSFAEYAQPLIDLVTAAPDNEKLVLVGHSFAGLSLASAMEAFPHKIAVAVFITAIVPDTTRAPWHIIEEHVKRSPTKYEGMEIKSISLPGKSQPFDVIVLDFERLATNLYQKCTTEITFSEARYGSVDRVFIVCGDDAMLTKDFQKWMIENGSVKEVMEIEVADHMAMLSKPKELCQCLISIFNKYAV</sequence>
<dbReference type="InterPro" id="IPR045889">
    <property type="entry name" value="MES/HNL"/>
</dbReference>
<dbReference type="GO" id="GO:0080032">
    <property type="term" value="F:methyl jasmonate esterase activity"/>
    <property type="evidence" value="ECO:0007669"/>
    <property type="project" value="TreeGrafter"/>
</dbReference>
<dbReference type="GO" id="GO:0080030">
    <property type="term" value="F:methyl indole-3-acetate esterase activity"/>
    <property type="evidence" value="ECO:0007669"/>
    <property type="project" value="TreeGrafter"/>
</dbReference>
<dbReference type="InterPro" id="IPR029058">
    <property type="entry name" value="AB_hydrolase_fold"/>
</dbReference>
<dbReference type="InterPro" id="IPR000073">
    <property type="entry name" value="AB_hydrolase_1"/>
</dbReference>
<dbReference type="Pfam" id="PF12697">
    <property type="entry name" value="Abhydrolase_6"/>
    <property type="match status" value="1"/>
</dbReference>
<dbReference type="GO" id="GO:0009696">
    <property type="term" value="P:salicylic acid metabolic process"/>
    <property type="evidence" value="ECO:0007669"/>
    <property type="project" value="TreeGrafter"/>
</dbReference>
<dbReference type="GO" id="GO:0009694">
    <property type="term" value="P:jasmonic acid metabolic process"/>
    <property type="evidence" value="ECO:0007669"/>
    <property type="project" value="TreeGrafter"/>
</dbReference>
<dbReference type="SUPFAM" id="SSF53474">
    <property type="entry name" value="alpha/beta-Hydrolases"/>
    <property type="match status" value="1"/>
</dbReference>
<name>A0A835RQ45_VANPL</name>
<evidence type="ECO:0000313" key="3">
    <source>
        <dbReference type="Proteomes" id="UP000639772"/>
    </source>
</evidence>
<proteinExistence type="predicted"/>
<dbReference type="Gene3D" id="3.40.50.1820">
    <property type="entry name" value="alpha/beta hydrolase"/>
    <property type="match status" value="1"/>
</dbReference>
<dbReference type="OrthoDB" id="408373at2759"/>
<evidence type="ECO:0000313" key="2">
    <source>
        <dbReference type="EMBL" id="KAG0494653.1"/>
    </source>
</evidence>
<dbReference type="GO" id="GO:0080031">
    <property type="term" value="F:methyl salicylate esterase activity"/>
    <property type="evidence" value="ECO:0007669"/>
    <property type="project" value="TreeGrafter"/>
</dbReference>
<evidence type="ECO:0000259" key="1">
    <source>
        <dbReference type="Pfam" id="PF12697"/>
    </source>
</evidence>
<dbReference type="PANTHER" id="PTHR10992:SF943">
    <property type="entry name" value="METHYLESTERASE 10"/>
    <property type="match status" value="1"/>
</dbReference>
<dbReference type="AlphaFoldDB" id="A0A835RQ45"/>
<organism evidence="2 3">
    <name type="scientific">Vanilla planifolia</name>
    <name type="common">Vanilla</name>
    <dbReference type="NCBI Taxonomy" id="51239"/>
    <lineage>
        <taxon>Eukaryota</taxon>
        <taxon>Viridiplantae</taxon>
        <taxon>Streptophyta</taxon>
        <taxon>Embryophyta</taxon>
        <taxon>Tracheophyta</taxon>
        <taxon>Spermatophyta</taxon>
        <taxon>Magnoliopsida</taxon>
        <taxon>Liliopsida</taxon>
        <taxon>Asparagales</taxon>
        <taxon>Orchidaceae</taxon>
        <taxon>Vanilloideae</taxon>
        <taxon>Vanilleae</taxon>
        <taxon>Vanilla</taxon>
    </lineage>
</organism>